<evidence type="ECO:0000259" key="6">
    <source>
        <dbReference type="PROSITE" id="PS51012"/>
    </source>
</evidence>
<dbReference type="PIRSF" id="PIRSF006648">
    <property type="entry name" value="DrrB"/>
    <property type="match status" value="1"/>
</dbReference>
<dbReference type="Proteomes" id="UP000254134">
    <property type="component" value="Unassembled WGS sequence"/>
</dbReference>
<dbReference type="InterPro" id="IPR000412">
    <property type="entry name" value="ABC_2_transport"/>
</dbReference>
<accession>A0A7M2YZX3</accession>
<keyword evidence="8" id="KW-1185">Reference proteome</keyword>
<dbReference type="PANTHER" id="PTHR43332">
    <property type="entry name" value="INNER MEMBRANE TRANSPORT PERMEASE YADH-RELATED"/>
    <property type="match status" value="1"/>
</dbReference>
<dbReference type="RefSeq" id="WP_114794588.1">
    <property type="nucleotide sequence ID" value="NZ_QQZY01000001.1"/>
</dbReference>
<keyword evidence="4 5" id="KW-0472">Membrane</keyword>
<reference evidence="8" key="2">
    <citation type="journal article" date="2019" name="MicrobiologyOpen">
        <title>High-quality draft genome sequence of Gaiella occulta isolated from a 150 meter deep mineral water borehole and comparison with the genome sequences of other deep-branching lineages of the phylum Actinobacteria.</title>
        <authorList>
            <person name="Severino R."/>
            <person name="Froufe H.J.C."/>
            <person name="Barroso C."/>
            <person name="Albuquerque L."/>
            <person name="Lobo-da-Cunha A."/>
            <person name="da Costa M.S."/>
            <person name="Egas C."/>
        </authorList>
    </citation>
    <scope>NUCLEOTIDE SEQUENCE [LARGE SCALE GENOMIC DNA]</scope>
    <source>
        <strain evidence="8">F2-233</strain>
    </source>
</reference>
<keyword evidence="2 5" id="KW-0812">Transmembrane</keyword>
<dbReference type="GO" id="GO:0043190">
    <property type="term" value="C:ATP-binding cassette (ABC) transporter complex"/>
    <property type="evidence" value="ECO:0007669"/>
    <property type="project" value="InterPro"/>
</dbReference>
<dbReference type="EMBL" id="QQZY01000001">
    <property type="protein sequence ID" value="RDI75688.1"/>
    <property type="molecule type" value="Genomic_DNA"/>
</dbReference>
<gene>
    <name evidence="7" type="ORF">Gocc_0107</name>
</gene>
<dbReference type="GO" id="GO:0140359">
    <property type="term" value="F:ABC-type transporter activity"/>
    <property type="evidence" value="ECO:0007669"/>
    <property type="project" value="InterPro"/>
</dbReference>
<keyword evidence="5" id="KW-0813">Transport</keyword>
<dbReference type="InterPro" id="IPR052522">
    <property type="entry name" value="ABC-2_transport_permease"/>
</dbReference>
<dbReference type="InterPro" id="IPR013525">
    <property type="entry name" value="ABC2_TM"/>
</dbReference>
<protein>
    <recommendedName>
        <fullName evidence="5">Transport permease protein</fullName>
    </recommendedName>
</protein>
<reference evidence="7 8" key="1">
    <citation type="submission" date="2018-07" db="EMBL/GenBank/DDBJ databases">
        <title>High-quality-draft genome sequence of Gaiella occulta.</title>
        <authorList>
            <person name="Severino R."/>
            <person name="Froufe H.J.C."/>
            <person name="Rainey F.A."/>
            <person name="Barroso C."/>
            <person name="Albuquerque L."/>
            <person name="Lobo-Da-Cunha A."/>
            <person name="Da Costa M.S."/>
            <person name="Egas C."/>
        </authorList>
    </citation>
    <scope>NUCLEOTIDE SEQUENCE [LARGE SCALE GENOMIC DNA]</scope>
    <source>
        <strain evidence="7 8">F2-233</strain>
    </source>
</reference>
<comment type="similarity">
    <text evidence="5">Belongs to the ABC-2 integral membrane protein family.</text>
</comment>
<evidence type="ECO:0000256" key="4">
    <source>
        <dbReference type="ARBA" id="ARBA00023136"/>
    </source>
</evidence>
<dbReference type="PANTHER" id="PTHR43332:SF2">
    <property type="entry name" value="INNER MEMBRANE TRANSPORT PERMEASE YADH"/>
    <property type="match status" value="1"/>
</dbReference>
<evidence type="ECO:0000256" key="2">
    <source>
        <dbReference type="ARBA" id="ARBA00022692"/>
    </source>
</evidence>
<comment type="caution">
    <text evidence="7">The sequence shown here is derived from an EMBL/GenBank/DDBJ whole genome shotgun (WGS) entry which is preliminary data.</text>
</comment>
<dbReference type="PROSITE" id="PS51012">
    <property type="entry name" value="ABC_TM2"/>
    <property type="match status" value="1"/>
</dbReference>
<organism evidence="7 8">
    <name type="scientific">Gaiella occulta</name>
    <dbReference type="NCBI Taxonomy" id="1002870"/>
    <lineage>
        <taxon>Bacteria</taxon>
        <taxon>Bacillati</taxon>
        <taxon>Actinomycetota</taxon>
        <taxon>Thermoleophilia</taxon>
        <taxon>Gaiellales</taxon>
        <taxon>Gaiellaceae</taxon>
        <taxon>Gaiella</taxon>
    </lineage>
</organism>
<feature type="transmembrane region" description="Helical" evidence="5">
    <location>
        <begin position="106"/>
        <end position="128"/>
    </location>
</feature>
<keyword evidence="5" id="KW-1003">Cell membrane</keyword>
<sequence length="256" mass="26953">MTAGGARGTAALAERELRRVLSLWTQTVAPPVLTAFVFLAVFGGALGSRIRNVEGVPYRDFVLPGLLVMTVASQAFANNSTSLFQARNEGYVEDVLSSPLRPWQLVVAYASGGLLRGWLAAAIVAAVATPFSERGVADAAVVVVALLLTGLVFAGAGVITGLWADTFDRHAFVANLVITPLALVGGVFYSARSLSEPWATLTRFDPLYYLVDAARAGFTGFHESAVWLSLLVTAAVAAATFATAVALVARGWRLKP</sequence>
<feature type="transmembrane region" description="Helical" evidence="5">
    <location>
        <begin position="140"/>
        <end position="164"/>
    </location>
</feature>
<feature type="transmembrane region" description="Helical" evidence="5">
    <location>
        <begin position="225"/>
        <end position="249"/>
    </location>
</feature>
<evidence type="ECO:0000256" key="1">
    <source>
        <dbReference type="ARBA" id="ARBA00004141"/>
    </source>
</evidence>
<comment type="subcellular location">
    <subcellularLocation>
        <location evidence="5">Cell membrane</location>
        <topology evidence="5">Multi-pass membrane protein</topology>
    </subcellularLocation>
    <subcellularLocation>
        <location evidence="1">Membrane</location>
        <topology evidence="1">Multi-pass membrane protein</topology>
    </subcellularLocation>
</comment>
<evidence type="ECO:0000256" key="5">
    <source>
        <dbReference type="RuleBase" id="RU361157"/>
    </source>
</evidence>
<dbReference type="AlphaFoldDB" id="A0A7M2YZX3"/>
<feature type="transmembrane region" description="Helical" evidence="5">
    <location>
        <begin position="28"/>
        <end position="47"/>
    </location>
</feature>
<dbReference type="OrthoDB" id="9788252at2"/>
<dbReference type="InterPro" id="IPR047817">
    <property type="entry name" value="ABC2_TM_bact-type"/>
</dbReference>
<feature type="transmembrane region" description="Helical" evidence="5">
    <location>
        <begin position="171"/>
        <end position="191"/>
    </location>
</feature>
<name>A0A7M2YZX3_9ACTN</name>
<dbReference type="Pfam" id="PF01061">
    <property type="entry name" value="ABC2_membrane"/>
    <property type="match status" value="1"/>
</dbReference>
<proteinExistence type="inferred from homology"/>
<evidence type="ECO:0000313" key="7">
    <source>
        <dbReference type="EMBL" id="RDI75688.1"/>
    </source>
</evidence>
<comment type="caution">
    <text evidence="5">Lacks conserved residue(s) required for the propagation of feature annotation.</text>
</comment>
<keyword evidence="3 5" id="KW-1133">Transmembrane helix</keyword>
<evidence type="ECO:0000313" key="8">
    <source>
        <dbReference type="Proteomes" id="UP000254134"/>
    </source>
</evidence>
<evidence type="ECO:0000256" key="3">
    <source>
        <dbReference type="ARBA" id="ARBA00022989"/>
    </source>
</evidence>
<feature type="domain" description="ABC transmembrane type-2" evidence="6">
    <location>
        <begin position="22"/>
        <end position="251"/>
    </location>
</feature>